<organism evidence="1 2">
    <name type="scientific">Sarcoptes scabiei</name>
    <name type="common">Itch mite</name>
    <name type="synonym">Acarus scabiei</name>
    <dbReference type="NCBI Taxonomy" id="52283"/>
    <lineage>
        <taxon>Eukaryota</taxon>
        <taxon>Metazoa</taxon>
        <taxon>Ecdysozoa</taxon>
        <taxon>Arthropoda</taxon>
        <taxon>Chelicerata</taxon>
        <taxon>Arachnida</taxon>
        <taxon>Acari</taxon>
        <taxon>Acariformes</taxon>
        <taxon>Sarcoptiformes</taxon>
        <taxon>Astigmata</taxon>
        <taxon>Psoroptidia</taxon>
        <taxon>Sarcoptoidea</taxon>
        <taxon>Sarcoptidae</taxon>
        <taxon>Sarcoptinae</taxon>
        <taxon>Sarcoptes</taxon>
    </lineage>
</organism>
<dbReference type="VEuPathDB" id="VectorBase:SSCA005843"/>
<dbReference type="EMBL" id="JXLN01007062">
    <property type="protein sequence ID" value="KPM04030.1"/>
    <property type="molecule type" value="Genomic_DNA"/>
</dbReference>
<gene>
    <name evidence="1" type="ORF">QR98_0024690</name>
</gene>
<reference evidence="1 2" key="1">
    <citation type="journal article" date="2015" name="Parasit. Vectors">
        <title>Draft genome of the scabies mite.</title>
        <authorList>
            <person name="Rider S.D.Jr."/>
            <person name="Morgan M.S."/>
            <person name="Arlian L.G."/>
        </authorList>
    </citation>
    <scope>NUCLEOTIDE SEQUENCE [LARGE SCALE GENOMIC DNA]</scope>
    <source>
        <strain evidence="1">Arlian Lab</strain>
    </source>
</reference>
<comment type="caution">
    <text evidence="1">The sequence shown here is derived from an EMBL/GenBank/DDBJ whole genome shotgun (WGS) entry which is preliminary data.</text>
</comment>
<dbReference type="AlphaFoldDB" id="A0A132A111"/>
<evidence type="ECO:0000313" key="2">
    <source>
        <dbReference type="Proteomes" id="UP000616769"/>
    </source>
</evidence>
<evidence type="ECO:0000313" key="1">
    <source>
        <dbReference type="EMBL" id="KPM04030.1"/>
    </source>
</evidence>
<protein>
    <submittedName>
        <fullName evidence="1">Uncharacterized protein</fullName>
    </submittedName>
</protein>
<dbReference type="Proteomes" id="UP000616769">
    <property type="component" value="Unassembled WGS sequence"/>
</dbReference>
<proteinExistence type="predicted"/>
<name>A0A132A111_SARSC</name>
<sequence>MEHFFSSLLVVRPKNDKEEWDPDSCNWFFMKAFNNEVEVLCNEYDNEKHLLHCVLILNDNNLAEEMYV</sequence>
<accession>A0A132A111</accession>